<dbReference type="OrthoDB" id="1430723at2759"/>
<accession>A0A2Z6N5D4</accession>
<dbReference type="AlphaFoldDB" id="A0A2Z6N5D4"/>
<proteinExistence type="predicted"/>
<reference evidence="2" key="1">
    <citation type="journal article" date="2017" name="Front. Plant Sci.">
        <title>Climate Clever Clovers: New Paradigm to Reduce the Environmental Footprint of Ruminants by Breeding Low Methanogenic Forages Utilizing Haplotype Variation.</title>
        <authorList>
            <person name="Kaur P."/>
            <person name="Appels R."/>
            <person name="Bayer P.E."/>
            <person name="Keeble-Gagnere G."/>
            <person name="Wang J."/>
            <person name="Hirakawa H."/>
            <person name="Shirasawa K."/>
            <person name="Vercoe P."/>
            <person name="Stefanova K."/>
            <person name="Durmic Z."/>
            <person name="Nichols P."/>
            <person name="Revell C."/>
            <person name="Isobe S.N."/>
            <person name="Edwards D."/>
            <person name="Erskine W."/>
        </authorList>
    </citation>
    <scope>NUCLEOTIDE SEQUENCE [LARGE SCALE GENOMIC DNA]</scope>
    <source>
        <strain evidence="2">cv. Daliak</strain>
    </source>
</reference>
<evidence type="ECO:0000313" key="2">
    <source>
        <dbReference type="Proteomes" id="UP000242715"/>
    </source>
</evidence>
<keyword evidence="2" id="KW-1185">Reference proteome</keyword>
<sequence>MAKTNENVESIATTKSIVRVPLPPKRGQIKAKIMTQFVKAGRSMFSKEKVEDESHDSSHA</sequence>
<gene>
    <name evidence="1" type="ORF">TSUD_317270</name>
</gene>
<evidence type="ECO:0000313" key="1">
    <source>
        <dbReference type="EMBL" id="GAU26729.1"/>
    </source>
</evidence>
<protein>
    <submittedName>
        <fullName evidence="1">Uncharacterized protein</fullName>
    </submittedName>
</protein>
<dbReference type="Proteomes" id="UP000242715">
    <property type="component" value="Unassembled WGS sequence"/>
</dbReference>
<organism evidence="1 2">
    <name type="scientific">Trifolium subterraneum</name>
    <name type="common">Subterranean clover</name>
    <dbReference type="NCBI Taxonomy" id="3900"/>
    <lineage>
        <taxon>Eukaryota</taxon>
        <taxon>Viridiplantae</taxon>
        <taxon>Streptophyta</taxon>
        <taxon>Embryophyta</taxon>
        <taxon>Tracheophyta</taxon>
        <taxon>Spermatophyta</taxon>
        <taxon>Magnoliopsida</taxon>
        <taxon>eudicotyledons</taxon>
        <taxon>Gunneridae</taxon>
        <taxon>Pentapetalae</taxon>
        <taxon>rosids</taxon>
        <taxon>fabids</taxon>
        <taxon>Fabales</taxon>
        <taxon>Fabaceae</taxon>
        <taxon>Papilionoideae</taxon>
        <taxon>50 kb inversion clade</taxon>
        <taxon>NPAAA clade</taxon>
        <taxon>Hologalegina</taxon>
        <taxon>IRL clade</taxon>
        <taxon>Trifolieae</taxon>
        <taxon>Trifolium</taxon>
    </lineage>
</organism>
<name>A0A2Z6N5D4_TRISU</name>
<dbReference type="EMBL" id="DF973341">
    <property type="protein sequence ID" value="GAU26729.1"/>
    <property type="molecule type" value="Genomic_DNA"/>
</dbReference>